<feature type="domain" description="PBP" evidence="3">
    <location>
        <begin position="83"/>
        <end position="361"/>
    </location>
</feature>
<evidence type="ECO:0000313" key="4">
    <source>
        <dbReference type="EMBL" id="MFD2183668.1"/>
    </source>
</evidence>
<dbReference type="PROSITE" id="PS51257">
    <property type="entry name" value="PROKAR_LIPOPROTEIN"/>
    <property type="match status" value="1"/>
</dbReference>
<dbReference type="Gene3D" id="3.40.190.10">
    <property type="entry name" value="Periplasmic binding protein-like II"/>
    <property type="match status" value="3"/>
</dbReference>
<protein>
    <submittedName>
        <fullName evidence="4">Substrate-binding domain-containing protein</fullName>
    </submittedName>
</protein>
<comment type="similarity">
    <text evidence="1">Belongs to the PstS family.</text>
</comment>
<dbReference type="PANTHER" id="PTHR42996">
    <property type="entry name" value="PHOSPHATE-BINDING PROTEIN PSTS"/>
    <property type="match status" value="1"/>
</dbReference>
<dbReference type="Pfam" id="PF12849">
    <property type="entry name" value="PBP_like_2"/>
    <property type="match status" value="1"/>
</dbReference>
<sequence length="524" mass="55444">MRSLKTWLMASAALACFGAAEPTSAQVYFPIYGAGATFPSVAYRSLFDCLYVPVDGNGNTNTPPFAIHPKCGAPSGNAVNYYAQILYAPVGSGSGRAAFLANNGGLVPSPSTTSIVPYVSSQQPTFPYPNYHFWASDDVVTQANVNALPAQYGRIIQLPSLAGAVTFAFNNNDGNGNPINDVGPDTVVHNTDPALGPTTPSSRLNLSRNLMCALVSGHLRKWDDSRLTALNGGTQLGTGNITFVHRFDSSGTSFIFTTAMREQCLDEFGPNNESDATLVSYRFPWTDRTVAASACGTTLLVPKGSNLVNWPDYPADQCGVAIPNPGGATFTQPTSNGNAAVIAVIQSTNGAIGYSSTDFVQPFVASGPRVANLQNEWDAKRKPQVSGIPARFFVAPDTYTTSQAMESLAPPPASAGVDAVAISQFGINQNPNGKDAYPIAGHTWLNFYSCYDAATNPNIGVHVRTLLYFLSGTDAQGILAAYGFVPPSGAWIQRAWWGQVDDPVYGLHLNNESGTDCYGKAGAK</sequence>
<keyword evidence="2" id="KW-0732">Signal</keyword>
<keyword evidence="5" id="KW-1185">Reference proteome</keyword>
<evidence type="ECO:0000256" key="1">
    <source>
        <dbReference type="ARBA" id="ARBA00008725"/>
    </source>
</evidence>
<dbReference type="PANTHER" id="PTHR42996:SF1">
    <property type="entry name" value="PHOSPHATE-BINDING PROTEIN PSTS"/>
    <property type="match status" value="1"/>
</dbReference>
<feature type="signal peptide" evidence="2">
    <location>
        <begin position="1"/>
        <end position="25"/>
    </location>
</feature>
<dbReference type="SUPFAM" id="SSF53850">
    <property type="entry name" value="Periplasmic binding protein-like II"/>
    <property type="match status" value="1"/>
</dbReference>
<name>A0ABW5AL54_9BRAD</name>
<organism evidence="4 5">
    <name type="scientific">Rhodoplanes azumiensis</name>
    <dbReference type="NCBI Taxonomy" id="1897628"/>
    <lineage>
        <taxon>Bacteria</taxon>
        <taxon>Pseudomonadati</taxon>
        <taxon>Pseudomonadota</taxon>
        <taxon>Alphaproteobacteria</taxon>
        <taxon>Hyphomicrobiales</taxon>
        <taxon>Nitrobacteraceae</taxon>
        <taxon>Rhodoplanes</taxon>
    </lineage>
</organism>
<evidence type="ECO:0000313" key="5">
    <source>
        <dbReference type="Proteomes" id="UP001597314"/>
    </source>
</evidence>
<evidence type="ECO:0000256" key="2">
    <source>
        <dbReference type="SAM" id="SignalP"/>
    </source>
</evidence>
<dbReference type="Proteomes" id="UP001597314">
    <property type="component" value="Unassembled WGS sequence"/>
</dbReference>
<comment type="caution">
    <text evidence="4">The sequence shown here is derived from an EMBL/GenBank/DDBJ whole genome shotgun (WGS) entry which is preliminary data.</text>
</comment>
<dbReference type="InterPro" id="IPR024370">
    <property type="entry name" value="PBP_domain"/>
</dbReference>
<reference evidence="5" key="1">
    <citation type="journal article" date="2019" name="Int. J. Syst. Evol. Microbiol.">
        <title>The Global Catalogue of Microorganisms (GCM) 10K type strain sequencing project: providing services to taxonomists for standard genome sequencing and annotation.</title>
        <authorList>
            <consortium name="The Broad Institute Genomics Platform"/>
            <consortium name="The Broad Institute Genome Sequencing Center for Infectious Disease"/>
            <person name="Wu L."/>
            <person name="Ma J."/>
        </authorList>
    </citation>
    <scope>NUCLEOTIDE SEQUENCE [LARGE SCALE GENOMIC DNA]</scope>
    <source>
        <strain evidence="5">CGMCC 1.6774</strain>
    </source>
</reference>
<dbReference type="EMBL" id="JBHUIW010000019">
    <property type="protein sequence ID" value="MFD2183668.1"/>
    <property type="molecule type" value="Genomic_DNA"/>
</dbReference>
<dbReference type="RefSeq" id="WP_378478820.1">
    <property type="nucleotide sequence ID" value="NZ_JBHUIW010000019.1"/>
</dbReference>
<feature type="chain" id="PRO_5046361921" evidence="2">
    <location>
        <begin position="26"/>
        <end position="524"/>
    </location>
</feature>
<evidence type="ECO:0000259" key="3">
    <source>
        <dbReference type="Pfam" id="PF12849"/>
    </source>
</evidence>
<accession>A0ABW5AL54</accession>
<dbReference type="InterPro" id="IPR050962">
    <property type="entry name" value="Phosphate-bind_PstS"/>
</dbReference>
<gene>
    <name evidence="4" type="ORF">ACFSOX_16045</name>
</gene>
<proteinExistence type="inferred from homology"/>